<dbReference type="EMBL" id="CP046172">
    <property type="protein sequence ID" value="QIS14717.1"/>
    <property type="molecule type" value="Genomic_DNA"/>
</dbReference>
<evidence type="ECO:0000313" key="3">
    <source>
        <dbReference type="Proteomes" id="UP000503540"/>
    </source>
</evidence>
<dbReference type="InterPro" id="IPR018310">
    <property type="entry name" value="Put_endonuclease_Z1-dom"/>
</dbReference>
<keyword evidence="3" id="KW-1185">Reference proteome</keyword>
<evidence type="ECO:0000313" key="2">
    <source>
        <dbReference type="EMBL" id="QIS14717.1"/>
    </source>
</evidence>
<dbReference type="Proteomes" id="UP000503540">
    <property type="component" value="Chromosome"/>
</dbReference>
<name>A0A6G9YNR2_9NOCA</name>
<dbReference type="KEGG" id="nah:F5544_34420"/>
<feature type="domain" description="Putative endonuclease Z1" evidence="1">
    <location>
        <begin position="487"/>
        <end position="540"/>
    </location>
</feature>
<gene>
    <name evidence="2" type="ORF">F5544_34420</name>
</gene>
<dbReference type="Pfam" id="PF10593">
    <property type="entry name" value="Z1"/>
    <property type="match status" value="1"/>
</dbReference>
<accession>A0A6G9YNR2</accession>
<dbReference type="AlphaFoldDB" id="A0A6G9YNR2"/>
<organism evidence="2 3">
    <name type="scientific">Nocardia arthritidis</name>
    <dbReference type="NCBI Taxonomy" id="228602"/>
    <lineage>
        <taxon>Bacteria</taxon>
        <taxon>Bacillati</taxon>
        <taxon>Actinomycetota</taxon>
        <taxon>Actinomycetes</taxon>
        <taxon>Mycobacteriales</taxon>
        <taxon>Nocardiaceae</taxon>
        <taxon>Nocardia</taxon>
    </lineage>
</organism>
<protein>
    <recommendedName>
        <fullName evidence="1">Putative endonuclease Z1 domain-containing protein</fullName>
    </recommendedName>
</protein>
<reference evidence="2 3" key="1">
    <citation type="journal article" date="2019" name="ACS Chem. Biol.">
        <title>Identification and Mobilization of a Cryptic Antibiotic Biosynthesis Gene Locus from a Human-Pathogenic Nocardia Isolate.</title>
        <authorList>
            <person name="Herisse M."/>
            <person name="Ishida K."/>
            <person name="Porter J.L."/>
            <person name="Howden B."/>
            <person name="Hertweck C."/>
            <person name="Stinear T.P."/>
            <person name="Pidot S.J."/>
        </authorList>
    </citation>
    <scope>NUCLEOTIDE SEQUENCE [LARGE SCALE GENOMIC DNA]</scope>
    <source>
        <strain evidence="2 3">AUSMDU00012717</strain>
    </source>
</reference>
<proteinExistence type="predicted"/>
<evidence type="ECO:0000259" key="1">
    <source>
        <dbReference type="Pfam" id="PF10593"/>
    </source>
</evidence>
<sequence length="580" mass="65240">METFMTDAFRNAYLSALAPMEQSGRPQRLHDLAEFLGRNDQVTANDEALQTYLSTSTPDDPLRMKLHLNLATWDNIEDADWTASTEHNTDERRAVITTALAVDDATAKVFLDQFPINKADDIVIANTWSAWYTTALRQKHDFYWNAYKKVLTGKKWSPAAIAALDVATTEVVERLSDPTRIDAYQAKGIVVGYVQSGKTANFTGVVAKAVDAGYRLVIVLTGTTDLLRSQTQRRLDMELIGVENIKRGVADDDQEGLAQLDYQDDHDWLGGKFLSHGVWPADVDRPAIHRLTTYAGDYKSLRNGIEALNFPKHGDRKRPFYHPVNLYSSDAKVAIVKKNATVLSKLVRDLRTITAKLGEIPVLIIDDESDQASVNTSNPKRWLADRKDRTSINRLISELLKLLPRAQYIGYTATPFANVFIDPDDSEDIFPKDFLISLRRPPGYMGASDFHDLDCPIDIDDRTFSNSRELAHVRRIQHLHGADDTDLLKAIDTFVLTGAMKLYRADRGIGEFRHHTMLAHEAMNTVKHKEQADRIRALWSVGAITPPPPVPDYEFCSIATCCPSHTPAIPTYRYLQRLTS</sequence>